<dbReference type="GeneID" id="31501774"/>
<name>A0AA37I5W3_XYLRU</name>
<dbReference type="InterPro" id="IPR014756">
    <property type="entry name" value="Ig_E-set"/>
</dbReference>
<evidence type="ECO:0008006" key="4">
    <source>
        <dbReference type="Google" id="ProtNLM"/>
    </source>
</evidence>
<feature type="signal peptide" evidence="1">
    <location>
        <begin position="1"/>
        <end position="25"/>
    </location>
</feature>
<dbReference type="SUPFAM" id="SSF81296">
    <property type="entry name" value="E set domains"/>
    <property type="match status" value="1"/>
</dbReference>
<dbReference type="RefSeq" id="WP_013063565.1">
    <property type="nucleotide sequence ID" value="NZ_BPTT01000001.1"/>
</dbReference>
<dbReference type="Gene3D" id="2.60.40.10">
    <property type="entry name" value="Immunoglobulins"/>
    <property type="match status" value="1"/>
</dbReference>
<dbReference type="EMBL" id="BPTT01000001">
    <property type="protein sequence ID" value="GJG34643.1"/>
    <property type="molecule type" value="Genomic_DNA"/>
</dbReference>
<feature type="chain" id="PRO_5041212791" description="IPT/TIG domain-containing protein" evidence="1">
    <location>
        <begin position="26"/>
        <end position="654"/>
    </location>
</feature>
<protein>
    <recommendedName>
        <fullName evidence="4">IPT/TIG domain-containing protein</fullName>
    </recommendedName>
</protein>
<dbReference type="InterPro" id="IPR013783">
    <property type="entry name" value="Ig-like_fold"/>
</dbReference>
<proteinExistence type="predicted"/>
<evidence type="ECO:0000256" key="1">
    <source>
        <dbReference type="SAM" id="SignalP"/>
    </source>
</evidence>
<sequence>MKHIINYIGALLAVVLIGATFTACAEDDDNGSANLGLGIKVFFPTKVVTNQPMTINGSGFDGVTEIEFPGGIKTSNFEIVSNGMIRVDAPAGLPADGGKIIVRTADDEAESRLPLTLGHTNVSGFSKQEGEKATGGELITIYGSDLEFINSVELLDAEGNPQLVDQKDFYRKGTSNVIFRVPQTNIFKGKFVGIIHTYDGQSFNMPELAYEPGATEGHWETVKTVIWTNNDPDANGAVSWNGTYRFTFDGNDANSECITTFPADVWEKIKSEKFFIRYKAADPTSYQIRVTTGWWGTQWLGKDNDVAPWSMPDRIIDNGDGTFSLAIDFAEDPAILETIDEQHLLFTGAGFTPLEIYFEEEVWVGGAEDVEVKVPIWTNIDPDANGAVSWNGTYRFTFDGNDANNECITTFANDIWNRIKTEKFYLRYKVADPTSYQIRVTTGWWGTQWLGKDNDVAPWSMPDRIIDNGDGTFTIAIDFAEDPAILETIDEQHLLFTGAGFTPLEIYFIDIIKGGGSPKEVVFWESDGSAGAVSWNGTYRFALDGNDGNNECIATFPADIWNKIKTGTFYMQYTAADPTSYQIRVTTGWWGAQWMGKDNDIAPWNMPERIIDNGDGTFYIEVNFGDDPIVADLDVQHLLFTGAGFTPLKLYFKE</sequence>
<accession>A0AA37I5W3</accession>
<evidence type="ECO:0000313" key="2">
    <source>
        <dbReference type="EMBL" id="GJG34643.1"/>
    </source>
</evidence>
<comment type="caution">
    <text evidence="2">The sequence shown here is derived from an EMBL/GenBank/DDBJ whole genome shotgun (WGS) entry which is preliminary data.</text>
</comment>
<dbReference type="Proteomes" id="UP000887097">
    <property type="component" value="Unassembled WGS sequence"/>
</dbReference>
<organism evidence="2 3">
    <name type="scientific">Xylanibacter ruminicola</name>
    <name type="common">Prevotella ruminicola</name>
    <dbReference type="NCBI Taxonomy" id="839"/>
    <lineage>
        <taxon>Bacteria</taxon>
        <taxon>Pseudomonadati</taxon>
        <taxon>Bacteroidota</taxon>
        <taxon>Bacteroidia</taxon>
        <taxon>Bacteroidales</taxon>
        <taxon>Prevotellaceae</taxon>
        <taxon>Xylanibacter</taxon>
    </lineage>
</organism>
<evidence type="ECO:0000313" key="3">
    <source>
        <dbReference type="Proteomes" id="UP000887097"/>
    </source>
</evidence>
<dbReference type="AlphaFoldDB" id="A0AA37I5W3"/>
<gene>
    <name evidence="2" type="ORF">PRMUPPPA20_27520</name>
</gene>
<reference evidence="2" key="1">
    <citation type="submission" date="2021-08" db="EMBL/GenBank/DDBJ databases">
        <title>Prevotella lacticifex sp. nov., isolated from rumen of cow.</title>
        <authorList>
            <person name="Shinkai T."/>
            <person name="Ikeyama N."/>
            <person name="Kumagai M."/>
            <person name="Ohmori H."/>
            <person name="Sakamoto M."/>
            <person name="Ohkuma M."/>
            <person name="Mitsumori M."/>
        </authorList>
    </citation>
    <scope>NUCLEOTIDE SEQUENCE</scope>
    <source>
        <strain evidence="2">JCM 8259</strain>
    </source>
</reference>
<dbReference type="PROSITE" id="PS51257">
    <property type="entry name" value="PROKAR_LIPOPROTEIN"/>
    <property type="match status" value="1"/>
</dbReference>
<keyword evidence="1" id="KW-0732">Signal</keyword>